<evidence type="ECO:0000256" key="3">
    <source>
        <dbReference type="SAM" id="SignalP"/>
    </source>
</evidence>
<feature type="region of interest" description="Disordered" evidence="1">
    <location>
        <begin position="154"/>
        <end position="207"/>
    </location>
</feature>
<dbReference type="EMBL" id="JAJCIS010000002">
    <property type="protein sequence ID" value="MCB7386485.1"/>
    <property type="molecule type" value="Genomic_DNA"/>
</dbReference>
<feature type="transmembrane region" description="Helical" evidence="2">
    <location>
        <begin position="465"/>
        <end position="485"/>
    </location>
</feature>
<keyword evidence="3" id="KW-0732">Signal</keyword>
<feature type="compositionally biased region" description="Gly residues" evidence="1">
    <location>
        <begin position="171"/>
        <end position="188"/>
    </location>
</feature>
<feature type="compositionally biased region" description="Basic and acidic residues" evidence="1">
    <location>
        <begin position="503"/>
        <end position="515"/>
    </location>
</feature>
<evidence type="ECO:0000256" key="2">
    <source>
        <dbReference type="SAM" id="Phobius"/>
    </source>
</evidence>
<comment type="caution">
    <text evidence="4">The sequence shown here is derived from an EMBL/GenBank/DDBJ whole genome shotgun (WGS) entry which is preliminary data.</text>
</comment>
<accession>A0ABS8DDN5</accession>
<protein>
    <submittedName>
        <fullName evidence="4">Uncharacterized protein</fullName>
    </submittedName>
</protein>
<evidence type="ECO:0000313" key="5">
    <source>
        <dbReference type="Proteomes" id="UP001299546"/>
    </source>
</evidence>
<keyword evidence="2" id="KW-0472">Membrane</keyword>
<feature type="signal peptide" evidence="3">
    <location>
        <begin position="1"/>
        <end position="28"/>
    </location>
</feature>
<feature type="compositionally biased region" description="Gly residues" evidence="1">
    <location>
        <begin position="197"/>
        <end position="207"/>
    </location>
</feature>
<keyword evidence="5" id="KW-1185">Reference proteome</keyword>
<dbReference type="PANTHER" id="PTHR35902">
    <property type="entry name" value="S-LAYER DOMAIN-LIKE PROTEIN-RELATED"/>
    <property type="match status" value="1"/>
</dbReference>
<evidence type="ECO:0000313" key="4">
    <source>
        <dbReference type="EMBL" id="MCB7386485.1"/>
    </source>
</evidence>
<keyword evidence="2" id="KW-0812">Transmembrane</keyword>
<proteinExistence type="predicted"/>
<organism evidence="4 5">
    <name type="scientific">Bariatricus massiliensis</name>
    <dbReference type="NCBI Taxonomy" id="1745713"/>
    <lineage>
        <taxon>Bacteria</taxon>
        <taxon>Bacillati</taxon>
        <taxon>Bacillota</taxon>
        <taxon>Clostridia</taxon>
        <taxon>Lachnospirales</taxon>
        <taxon>Lachnospiraceae</taxon>
        <taxon>Bariatricus</taxon>
    </lineage>
</organism>
<gene>
    <name evidence="4" type="ORF">LIZ65_04220</name>
</gene>
<feature type="chain" id="PRO_5046269313" evidence="3">
    <location>
        <begin position="29"/>
        <end position="515"/>
    </location>
</feature>
<sequence length="515" mass="54888">MKRIKKLWAAVICIVLAAATIPAQPVRAAEGLLVSVQAADEGTLSYNYSETKKLSLKVANLGGVNAKNIQIVPRISENIDAWPFEIANKDYTQTIDTLAAGETVNVEFEFTAREKVKTQYYKLAFDYTYVSADDGGVQGDGEYGLYVKTVAKPKKDDGGQGGLNDNNNQGGNTGDGGQGIPLDTGGGVANSEPMMTSGGGAGGGSEGNGSVPRVIVTGFTTDPAEVKAGSNFKLTIHLKNTSKKTAVSNMLFDLSSPTEGADENTSAPAFLPASGSSSIYLDGIKADGTKDISIELNAKSDLVQKPYSVQLSMKYEDSQATQFESASAVSIPVKQDARFEFGEFQISPESVSVGSEANIMCELYNLGRVKLYNVKAKFEGNGIKTAETFVGNVESGATANIDGMVTAESPTAGAEKMKMTLSYEDEGGKVSTIEKEFQLEITEGMEDGVNMTDMPIDEAEKGFPIVPVVIVIVVIAGIVAGVIIYKKKKKRKLEEEEEGLVDEFDRLTEDEPREP</sequence>
<keyword evidence="2" id="KW-1133">Transmembrane helix</keyword>
<name>A0ABS8DDN5_9FIRM</name>
<dbReference type="Proteomes" id="UP001299546">
    <property type="component" value="Unassembled WGS sequence"/>
</dbReference>
<dbReference type="RefSeq" id="WP_066736847.1">
    <property type="nucleotide sequence ID" value="NZ_JAJCIQ010000002.1"/>
</dbReference>
<evidence type="ECO:0000256" key="1">
    <source>
        <dbReference type="SAM" id="MobiDB-lite"/>
    </source>
</evidence>
<reference evidence="4 5" key="1">
    <citation type="submission" date="2021-10" db="EMBL/GenBank/DDBJ databases">
        <title>Collection of gut derived symbiotic bacterial strains cultured from healthy donors.</title>
        <authorList>
            <person name="Lin H."/>
            <person name="Littmann E."/>
            <person name="Kohout C."/>
            <person name="Pamer E.G."/>
        </authorList>
    </citation>
    <scope>NUCLEOTIDE SEQUENCE [LARGE SCALE GENOMIC DNA]</scope>
    <source>
        <strain evidence="4 5">DFI.1.165</strain>
    </source>
</reference>
<feature type="region of interest" description="Disordered" evidence="1">
    <location>
        <begin position="490"/>
        <end position="515"/>
    </location>
</feature>